<keyword evidence="4" id="KW-1185">Reference proteome</keyword>
<dbReference type="Pfam" id="PF03736">
    <property type="entry name" value="EPTP"/>
    <property type="match status" value="2"/>
</dbReference>
<evidence type="ECO:0000313" key="4">
    <source>
        <dbReference type="Proteomes" id="UP000199548"/>
    </source>
</evidence>
<dbReference type="GO" id="GO:0007165">
    <property type="term" value="P:signal transduction"/>
    <property type="evidence" value="ECO:0007669"/>
    <property type="project" value="TreeGrafter"/>
</dbReference>
<reference evidence="3 4" key="1">
    <citation type="submission" date="2016-10" db="EMBL/GenBank/DDBJ databases">
        <authorList>
            <person name="de Groot N.N."/>
        </authorList>
    </citation>
    <scope>NUCLEOTIDE SEQUENCE [LARGE SCALE GENOMIC DNA]</scope>
    <source>
        <strain evidence="3 4">LMG 23650</strain>
    </source>
</reference>
<evidence type="ECO:0000256" key="1">
    <source>
        <dbReference type="ARBA" id="ARBA00022729"/>
    </source>
</evidence>
<dbReference type="PANTHER" id="PTHR15261:SF4">
    <property type="entry name" value="THROMBOSPONDIN-TYPE LAMININ G DOMAIN AND EAR REPEAT-CONTAINING PROTEIN"/>
    <property type="match status" value="1"/>
</dbReference>
<sequence length="379" mass="42146">MESLESMTTATVSPAVTMGGLLTPVQTLATSGARAVETFMIDGTLHLAIPQLALDIPGQPAAMNGGDSDTDALLYRWEAGRFVEAATLPLPGGEDIEFFTLGTRRFLATCGVRSGRGPYSLDTEAVLYEYDGTQWQSFQRFAVFAAKQWRFFTLGERHFLALAQGVTLEGVVPRHPRESYLFEWDGERFVPFQKFDGRWGYNWAFASIGAQHLLAYADHVDGSLIYRWAGERFEPLQRFDQTGGRAFCFFEDAGTLWMVYANLSGTTRLYRFDGTQFEPVQTLGEAGGRELKLIDGVHGRYLVRVCFITGTPHDPHTSLTSQIYRWNGNGFDLADTFPTTGGTDAASFVADAQRYLLVSNSLSADVRFRADTVLYRFDG</sequence>
<keyword evidence="1" id="KW-0732">Signal</keyword>
<dbReference type="Proteomes" id="UP000199548">
    <property type="component" value="Unassembled WGS sequence"/>
</dbReference>
<evidence type="ECO:0000256" key="2">
    <source>
        <dbReference type="ARBA" id="ARBA00022737"/>
    </source>
</evidence>
<gene>
    <name evidence="3" type="ORF">SAMN05192543_105525</name>
</gene>
<name>A0A1I3NUJ6_9BURK</name>
<dbReference type="STRING" id="420953.SAMN05192543_105525"/>
<dbReference type="EMBL" id="FOQU01000005">
    <property type="protein sequence ID" value="SFJ12955.1"/>
    <property type="molecule type" value="Genomic_DNA"/>
</dbReference>
<evidence type="ECO:0000313" key="3">
    <source>
        <dbReference type="EMBL" id="SFJ12955.1"/>
    </source>
</evidence>
<organism evidence="3 4">
    <name type="scientific">Paraburkholderia megapolitana</name>
    <dbReference type="NCBI Taxonomy" id="420953"/>
    <lineage>
        <taxon>Bacteria</taxon>
        <taxon>Pseudomonadati</taxon>
        <taxon>Pseudomonadota</taxon>
        <taxon>Betaproteobacteria</taxon>
        <taxon>Burkholderiales</taxon>
        <taxon>Burkholderiaceae</taxon>
        <taxon>Paraburkholderia</taxon>
    </lineage>
</organism>
<dbReference type="PANTHER" id="PTHR15261">
    <property type="entry name" value="THROMBOSPONDIN-TYPE LAMININ G DOMAIN AND EAR REPEAT-CONTAINING"/>
    <property type="match status" value="1"/>
</dbReference>
<accession>A0A1I3NUJ6</accession>
<dbReference type="InterPro" id="IPR005492">
    <property type="entry name" value="EPTP"/>
</dbReference>
<dbReference type="SUPFAM" id="SSF50969">
    <property type="entry name" value="YVTN repeat-like/Quinoprotein amine dehydrogenase"/>
    <property type="match status" value="1"/>
</dbReference>
<protein>
    <submittedName>
        <fullName evidence="3">EPTP domain-containing protein</fullName>
    </submittedName>
</protein>
<dbReference type="InterPro" id="IPR011044">
    <property type="entry name" value="Quino_amine_DH_bsu"/>
</dbReference>
<dbReference type="PROSITE" id="PS50912">
    <property type="entry name" value="EAR"/>
    <property type="match status" value="5"/>
</dbReference>
<proteinExistence type="predicted"/>
<dbReference type="AlphaFoldDB" id="A0A1I3NUJ6"/>
<dbReference type="InterPro" id="IPR009039">
    <property type="entry name" value="EAR"/>
</dbReference>
<keyword evidence="2" id="KW-0677">Repeat</keyword>